<reference evidence="3" key="1">
    <citation type="submission" date="2017-02" db="EMBL/GenBank/DDBJ databases">
        <title>Comparative genomics and description of representatives of a novel lineage of planctomycetes thriving in anoxic sediments.</title>
        <authorList>
            <person name="Spring S."/>
            <person name="Bunk B."/>
            <person name="Sproer C."/>
        </authorList>
    </citation>
    <scope>NUCLEOTIDE SEQUENCE [LARGE SCALE GENOMIC DNA]</scope>
    <source>
        <strain evidence="3">ST-NAGAB-D1</strain>
    </source>
</reference>
<protein>
    <submittedName>
        <fullName evidence="2">Tfp pilus assembly protein PilV</fullName>
    </submittedName>
</protein>
<feature type="compositionally biased region" description="Basic and acidic residues" evidence="1">
    <location>
        <begin position="190"/>
        <end position="204"/>
    </location>
</feature>
<feature type="region of interest" description="Disordered" evidence="1">
    <location>
        <begin position="190"/>
        <end position="217"/>
    </location>
</feature>
<evidence type="ECO:0000256" key="1">
    <source>
        <dbReference type="SAM" id="MobiDB-lite"/>
    </source>
</evidence>
<dbReference type="EMBL" id="CP019791">
    <property type="protein sequence ID" value="AQT69640.1"/>
    <property type="molecule type" value="Genomic_DNA"/>
</dbReference>
<dbReference type="InterPro" id="IPR011990">
    <property type="entry name" value="TPR-like_helical_dom_sf"/>
</dbReference>
<dbReference type="Gene3D" id="1.25.40.10">
    <property type="entry name" value="Tetratricopeptide repeat domain"/>
    <property type="match status" value="1"/>
</dbReference>
<organism evidence="2 3">
    <name type="scientific">Anaerohalosphaera lusitana</name>
    <dbReference type="NCBI Taxonomy" id="1936003"/>
    <lineage>
        <taxon>Bacteria</taxon>
        <taxon>Pseudomonadati</taxon>
        <taxon>Planctomycetota</taxon>
        <taxon>Phycisphaerae</taxon>
        <taxon>Sedimentisphaerales</taxon>
        <taxon>Anaerohalosphaeraceae</taxon>
        <taxon>Anaerohalosphaera</taxon>
    </lineage>
</organism>
<keyword evidence="3" id="KW-1185">Reference proteome</keyword>
<dbReference type="OrthoDB" id="10003560at2"/>
<evidence type="ECO:0000313" key="3">
    <source>
        <dbReference type="Proteomes" id="UP000189674"/>
    </source>
</evidence>
<proteinExistence type="predicted"/>
<evidence type="ECO:0000313" key="2">
    <source>
        <dbReference type="EMBL" id="AQT69640.1"/>
    </source>
</evidence>
<dbReference type="KEGG" id="alus:STSP2_02834"/>
<dbReference type="InterPro" id="IPR012902">
    <property type="entry name" value="N_methyl_site"/>
</dbReference>
<feature type="compositionally biased region" description="Basic and acidic residues" evidence="1">
    <location>
        <begin position="238"/>
        <end position="253"/>
    </location>
</feature>
<dbReference type="Proteomes" id="UP000189674">
    <property type="component" value="Chromosome"/>
</dbReference>
<dbReference type="NCBIfam" id="TIGR02532">
    <property type="entry name" value="IV_pilin_GFxxxE"/>
    <property type="match status" value="1"/>
</dbReference>
<gene>
    <name evidence="2" type="ORF">STSP2_02834</name>
</gene>
<sequence>MKSRRTKKHGFTLMEVVLALALLAGVICAILAATSNLLQATLDSRNRMRAFETARMNMEKLLAQTSVEEMNEYGASEKYPEISWETVVEPFYEPITNRMWIQATCSATYLDRDAEQQQVELTNWVTDLSKEDVQKILDQQKREEEFLEELEEYPYGDSPEGLYKHASVLADTGDYQRTAIVVDELLERYPDSDPAEGIKNKLPEWSEEAADQGDYRSASRMGRTVFKYFPSSSAADQIRPKQSEWEEKEKTQPRNEPSQPDEPSDPRDPTDDNQDRDDQQDQQPDENQPDDQQQEKQAMDMTVEELMENYNIDRSTAEMFYKLFQSFK</sequence>
<dbReference type="STRING" id="1936003.STSP2_02834"/>
<dbReference type="RefSeq" id="WP_146663309.1">
    <property type="nucleotide sequence ID" value="NZ_CP019791.1"/>
</dbReference>
<feature type="compositionally biased region" description="Acidic residues" evidence="1">
    <location>
        <begin position="271"/>
        <end position="289"/>
    </location>
</feature>
<feature type="region of interest" description="Disordered" evidence="1">
    <location>
        <begin position="231"/>
        <end position="305"/>
    </location>
</feature>
<accession>A0A1U9NPV4</accession>
<name>A0A1U9NPV4_9BACT</name>
<dbReference type="AlphaFoldDB" id="A0A1U9NPV4"/>